<dbReference type="GO" id="GO:0022857">
    <property type="term" value="F:transmembrane transporter activity"/>
    <property type="evidence" value="ECO:0007669"/>
    <property type="project" value="InterPro"/>
</dbReference>
<feature type="transmembrane region" description="Helical" evidence="8">
    <location>
        <begin position="196"/>
        <end position="215"/>
    </location>
</feature>
<dbReference type="Proteomes" id="UP000839631">
    <property type="component" value="Unassembled WGS sequence"/>
</dbReference>
<keyword evidence="4" id="KW-1003">Cell membrane</keyword>
<evidence type="ECO:0000256" key="1">
    <source>
        <dbReference type="ARBA" id="ARBA00004651"/>
    </source>
</evidence>
<keyword evidence="5 8" id="KW-0812">Transmembrane</keyword>
<sequence>MNQFNIFSKELLIILFLLFLVVLFSVFSLFYGDAGVSIKDFINSFHDEYINNVLYEIRIPRVLAAIIVGAGSALSGLLLQIIIKNPLASPGTLGIDNASVFGANLALIILPSLGLNFNYLTSFTSFIFAIITQFIFLYIIRYKSHKPFIIILLGVAISSIYHAGTMLMQTYAEDNTLASAIFWSFGDLGRINYNEILIIANILLFSLIFLSYHLWDLNCLYLGNIDAISLGVNVKNIYAACIIISCLNTSVVVSFVGLIGFIGLISPQISRMIISVRLQYYLPVTCLIGSNILLLADILARGLTSTTIPVGIITSFFGAPVIIYLLVKEVEL</sequence>
<evidence type="ECO:0000256" key="6">
    <source>
        <dbReference type="ARBA" id="ARBA00022989"/>
    </source>
</evidence>
<dbReference type="InterPro" id="IPR037294">
    <property type="entry name" value="ABC_BtuC-like"/>
</dbReference>
<comment type="subcellular location">
    <subcellularLocation>
        <location evidence="1">Cell membrane</location>
        <topology evidence="1">Multi-pass membrane protein</topology>
    </subcellularLocation>
</comment>
<evidence type="ECO:0000256" key="4">
    <source>
        <dbReference type="ARBA" id="ARBA00022475"/>
    </source>
</evidence>
<dbReference type="GO" id="GO:0005886">
    <property type="term" value="C:plasma membrane"/>
    <property type="evidence" value="ECO:0007669"/>
    <property type="project" value="UniProtKB-SubCell"/>
</dbReference>
<feature type="transmembrane region" description="Helical" evidence="8">
    <location>
        <begin position="237"/>
        <end position="266"/>
    </location>
</feature>
<evidence type="ECO:0000313" key="9">
    <source>
        <dbReference type="EMBL" id="EAC0785824.1"/>
    </source>
</evidence>
<evidence type="ECO:0000256" key="5">
    <source>
        <dbReference type="ARBA" id="ARBA00022692"/>
    </source>
</evidence>
<dbReference type="InterPro" id="IPR000522">
    <property type="entry name" value="ABC_transptr_permease_BtuC"/>
</dbReference>
<feature type="transmembrane region" description="Helical" evidence="8">
    <location>
        <begin position="306"/>
        <end position="327"/>
    </location>
</feature>
<proteinExistence type="inferred from homology"/>
<feature type="transmembrane region" description="Helical" evidence="8">
    <location>
        <begin position="12"/>
        <end position="31"/>
    </location>
</feature>
<dbReference type="SUPFAM" id="SSF81345">
    <property type="entry name" value="ABC transporter involved in vitamin B12 uptake, BtuC"/>
    <property type="match status" value="1"/>
</dbReference>
<name>A0A3Z6QFT5_SALEB</name>
<reference evidence="9" key="1">
    <citation type="submission" date="2018-09" db="EMBL/GenBank/DDBJ databases">
        <authorList>
            <person name="Ashton P.M."/>
            <person name="Dallman T."/>
            <person name="Nair S."/>
            <person name="De Pinna E."/>
            <person name="Peters T."/>
            <person name="Grant K."/>
        </authorList>
    </citation>
    <scope>NUCLEOTIDE SEQUENCE [LARGE SCALE GENOMIC DNA]</scope>
    <source>
        <strain evidence="9">412099</strain>
    </source>
</reference>
<feature type="transmembrane region" description="Helical" evidence="8">
    <location>
        <begin position="119"/>
        <end position="140"/>
    </location>
</feature>
<evidence type="ECO:0000256" key="7">
    <source>
        <dbReference type="ARBA" id="ARBA00023136"/>
    </source>
</evidence>
<evidence type="ECO:0000256" key="2">
    <source>
        <dbReference type="ARBA" id="ARBA00007935"/>
    </source>
</evidence>
<keyword evidence="3" id="KW-0813">Transport</keyword>
<evidence type="ECO:0000256" key="8">
    <source>
        <dbReference type="SAM" id="Phobius"/>
    </source>
</evidence>
<dbReference type="AlphaFoldDB" id="A0A3Z6QFT5"/>
<dbReference type="CDD" id="cd06550">
    <property type="entry name" value="TM_ABC_iron-siderophores_like"/>
    <property type="match status" value="1"/>
</dbReference>
<dbReference type="Gene3D" id="1.10.3470.10">
    <property type="entry name" value="ABC transporter involved in vitamin B12 uptake, BtuC"/>
    <property type="match status" value="1"/>
</dbReference>
<dbReference type="PANTHER" id="PTHR30472">
    <property type="entry name" value="FERRIC ENTEROBACTIN TRANSPORT SYSTEM PERMEASE PROTEIN"/>
    <property type="match status" value="1"/>
</dbReference>
<accession>A0A3Z6QFT5</accession>
<organism evidence="9">
    <name type="scientific">Salmonella enterica subsp. enterica serovar Java</name>
    <dbReference type="NCBI Taxonomy" id="224729"/>
    <lineage>
        <taxon>Bacteria</taxon>
        <taxon>Pseudomonadati</taxon>
        <taxon>Pseudomonadota</taxon>
        <taxon>Gammaproteobacteria</taxon>
        <taxon>Enterobacterales</taxon>
        <taxon>Enterobacteriaceae</taxon>
        <taxon>Salmonella</taxon>
    </lineage>
</organism>
<feature type="transmembrane region" description="Helical" evidence="8">
    <location>
        <begin position="62"/>
        <end position="83"/>
    </location>
</feature>
<evidence type="ECO:0000256" key="3">
    <source>
        <dbReference type="ARBA" id="ARBA00022448"/>
    </source>
</evidence>
<protein>
    <submittedName>
        <fullName evidence="9">Iron ABC transporter permease</fullName>
    </submittedName>
</protein>
<feature type="transmembrane region" description="Helical" evidence="8">
    <location>
        <begin position="95"/>
        <end position="113"/>
    </location>
</feature>
<keyword evidence="7 8" id="KW-0472">Membrane</keyword>
<comment type="caution">
    <text evidence="9">The sequence shown here is derived from an EMBL/GenBank/DDBJ whole genome shotgun (WGS) entry which is preliminary data.</text>
</comment>
<dbReference type="Pfam" id="PF01032">
    <property type="entry name" value="FecCD"/>
    <property type="match status" value="1"/>
</dbReference>
<dbReference type="EMBL" id="AAAGSE010000004">
    <property type="protein sequence ID" value="EAC0785824.1"/>
    <property type="molecule type" value="Genomic_DNA"/>
</dbReference>
<dbReference type="GO" id="GO:0033214">
    <property type="term" value="P:siderophore-iron import into cell"/>
    <property type="evidence" value="ECO:0007669"/>
    <property type="project" value="TreeGrafter"/>
</dbReference>
<feature type="transmembrane region" description="Helical" evidence="8">
    <location>
        <begin position="147"/>
        <end position="164"/>
    </location>
</feature>
<keyword evidence="6 8" id="KW-1133">Transmembrane helix</keyword>
<comment type="similarity">
    <text evidence="2">Belongs to the binding-protein-dependent transport system permease family. FecCD subfamily.</text>
</comment>
<dbReference type="PANTHER" id="PTHR30472:SF25">
    <property type="entry name" value="ABC TRANSPORTER PERMEASE PROTEIN MJ0876-RELATED"/>
    <property type="match status" value="1"/>
</dbReference>
<feature type="transmembrane region" description="Helical" evidence="8">
    <location>
        <begin position="278"/>
        <end position="300"/>
    </location>
</feature>
<gene>
    <name evidence="9" type="ORF">D6K54_03435</name>
</gene>